<gene>
    <name evidence="1" type="ORF">O6H91_07G068500</name>
</gene>
<sequence length="102" mass="11668">MLAMFVLYNLTIKFSILCCTSFRNIVQFWALFLSCLLQQRPLTREPDASEVYMSLSFLEAIFGAIDPFMLATLWGARAAEIGGKHQYMNVPTCVFEIPFCRV</sequence>
<organism evidence="1 2">
    <name type="scientific">Diphasiastrum complanatum</name>
    <name type="common">Issler's clubmoss</name>
    <name type="synonym">Lycopodium complanatum</name>
    <dbReference type="NCBI Taxonomy" id="34168"/>
    <lineage>
        <taxon>Eukaryota</taxon>
        <taxon>Viridiplantae</taxon>
        <taxon>Streptophyta</taxon>
        <taxon>Embryophyta</taxon>
        <taxon>Tracheophyta</taxon>
        <taxon>Lycopodiopsida</taxon>
        <taxon>Lycopodiales</taxon>
        <taxon>Lycopodiaceae</taxon>
        <taxon>Lycopodioideae</taxon>
        <taxon>Diphasiastrum</taxon>
    </lineage>
</organism>
<evidence type="ECO:0000313" key="1">
    <source>
        <dbReference type="EMBL" id="KAJ7549779.1"/>
    </source>
</evidence>
<name>A0ACC2D663_DIPCM</name>
<keyword evidence="2" id="KW-1185">Reference proteome</keyword>
<evidence type="ECO:0000313" key="2">
    <source>
        <dbReference type="Proteomes" id="UP001162992"/>
    </source>
</evidence>
<accession>A0ACC2D663</accession>
<dbReference type="Proteomes" id="UP001162992">
    <property type="component" value="Chromosome 7"/>
</dbReference>
<reference evidence="2" key="1">
    <citation type="journal article" date="2024" name="Proc. Natl. Acad. Sci. U.S.A.">
        <title>Extraordinary preservation of gene collinearity over three hundred million years revealed in homosporous lycophytes.</title>
        <authorList>
            <person name="Li C."/>
            <person name="Wickell D."/>
            <person name="Kuo L.Y."/>
            <person name="Chen X."/>
            <person name="Nie B."/>
            <person name="Liao X."/>
            <person name="Peng D."/>
            <person name="Ji J."/>
            <person name="Jenkins J."/>
            <person name="Williams M."/>
            <person name="Shu S."/>
            <person name="Plott C."/>
            <person name="Barry K."/>
            <person name="Rajasekar S."/>
            <person name="Grimwood J."/>
            <person name="Han X."/>
            <person name="Sun S."/>
            <person name="Hou Z."/>
            <person name="He W."/>
            <person name="Dai G."/>
            <person name="Sun C."/>
            <person name="Schmutz J."/>
            <person name="Leebens-Mack J.H."/>
            <person name="Li F.W."/>
            <person name="Wang L."/>
        </authorList>
    </citation>
    <scope>NUCLEOTIDE SEQUENCE [LARGE SCALE GENOMIC DNA]</scope>
    <source>
        <strain evidence="2">cv. PW_Plant_1</strain>
    </source>
</reference>
<dbReference type="EMBL" id="CM055098">
    <property type="protein sequence ID" value="KAJ7549779.1"/>
    <property type="molecule type" value="Genomic_DNA"/>
</dbReference>
<protein>
    <submittedName>
        <fullName evidence="1">Uncharacterized protein</fullName>
    </submittedName>
</protein>
<proteinExistence type="predicted"/>
<comment type="caution">
    <text evidence="1">The sequence shown here is derived from an EMBL/GenBank/DDBJ whole genome shotgun (WGS) entry which is preliminary data.</text>
</comment>